<dbReference type="PANTHER" id="PTHR36927">
    <property type="entry name" value="BLR4337 PROTEIN"/>
    <property type="match status" value="1"/>
</dbReference>
<dbReference type="InterPro" id="IPR050623">
    <property type="entry name" value="Glucan_succinyl_AcylTrfase"/>
</dbReference>
<keyword evidence="1" id="KW-1133">Transmembrane helix</keyword>
<feature type="transmembrane region" description="Helical" evidence="1">
    <location>
        <begin position="209"/>
        <end position="231"/>
    </location>
</feature>
<dbReference type="PANTHER" id="PTHR36927:SF4">
    <property type="entry name" value="BLR5718 PROTEIN"/>
    <property type="match status" value="1"/>
</dbReference>
<accession>A0AB34FHC1</accession>
<evidence type="ECO:0000256" key="1">
    <source>
        <dbReference type="SAM" id="Phobius"/>
    </source>
</evidence>
<dbReference type="EMBL" id="JAQHRD010000009">
    <property type="protein sequence ID" value="KAJ6438051.1"/>
    <property type="molecule type" value="Genomic_DNA"/>
</dbReference>
<feature type="transmembrane region" description="Helical" evidence="1">
    <location>
        <begin position="186"/>
        <end position="203"/>
    </location>
</feature>
<keyword evidence="3" id="KW-0808">Transferase</keyword>
<keyword evidence="1" id="KW-0472">Membrane</keyword>
<proteinExistence type="predicted"/>
<dbReference type="Pfam" id="PF01757">
    <property type="entry name" value="Acyl_transf_3"/>
    <property type="match status" value="1"/>
</dbReference>
<dbReference type="AlphaFoldDB" id="A0AB34FHC1"/>
<gene>
    <name evidence="3" type="ORF">O9K51_09473</name>
</gene>
<feature type="transmembrane region" description="Helical" evidence="1">
    <location>
        <begin position="37"/>
        <end position="60"/>
    </location>
</feature>
<dbReference type="Proteomes" id="UP001163105">
    <property type="component" value="Unassembled WGS sequence"/>
</dbReference>
<evidence type="ECO:0000259" key="2">
    <source>
        <dbReference type="Pfam" id="PF01757"/>
    </source>
</evidence>
<keyword evidence="4" id="KW-1185">Reference proteome</keyword>
<keyword evidence="3" id="KW-0012">Acyltransferase</keyword>
<feature type="domain" description="Acyltransferase 3" evidence="2">
    <location>
        <begin position="8"/>
        <end position="201"/>
    </location>
</feature>
<comment type="caution">
    <text evidence="3">The sequence shown here is derived from an EMBL/GenBank/DDBJ whole genome shotgun (WGS) entry which is preliminary data.</text>
</comment>
<reference evidence="3" key="1">
    <citation type="submission" date="2023-01" db="EMBL/GenBank/DDBJ databases">
        <title>The growth and conidiation of Purpureocillium lavendulum are regulated by nitrogen source and histone H3K14 acetylation.</title>
        <authorList>
            <person name="Tang P."/>
            <person name="Han J."/>
            <person name="Zhang C."/>
            <person name="Tang P."/>
            <person name="Qi F."/>
            <person name="Zhang K."/>
            <person name="Liang L."/>
        </authorList>
    </citation>
    <scope>NUCLEOTIDE SEQUENCE</scope>
    <source>
        <strain evidence="3">YMF1.00683</strain>
    </source>
</reference>
<organism evidence="3 4">
    <name type="scientific">Purpureocillium lavendulum</name>
    <dbReference type="NCBI Taxonomy" id="1247861"/>
    <lineage>
        <taxon>Eukaryota</taxon>
        <taxon>Fungi</taxon>
        <taxon>Dikarya</taxon>
        <taxon>Ascomycota</taxon>
        <taxon>Pezizomycotina</taxon>
        <taxon>Sordariomycetes</taxon>
        <taxon>Hypocreomycetidae</taxon>
        <taxon>Hypocreales</taxon>
        <taxon>Ophiocordycipitaceae</taxon>
        <taxon>Purpureocillium</taxon>
    </lineage>
</organism>
<keyword evidence="1" id="KW-0812">Transmembrane</keyword>
<sequence>MTSTSNGLVIVHHTASCYGGPGGHPYKSLLFQTTSPLARYSLLCFHGLNQSFFMGLFFWISGRLSAHSIRKSDEDKSRTRWDFAKGRLLRLGLPSLVYTIAIHPMVLMTAQPTLEKTKIKKLLATYYSAINGATGPVWYTATLLLFDLVLAVLLPRPAELDRGSRENLSKASRVPKIPRWYDLSRLYGWIAVAGISFLVRLHYPGRTRLRFIALQPAFAPQYIFATILSGIHNRSRHNTR</sequence>
<feature type="transmembrane region" description="Helical" evidence="1">
    <location>
        <begin position="88"/>
        <end position="107"/>
    </location>
</feature>
<evidence type="ECO:0000313" key="3">
    <source>
        <dbReference type="EMBL" id="KAJ6438051.1"/>
    </source>
</evidence>
<dbReference type="InterPro" id="IPR002656">
    <property type="entry name" value="Acyl_transf_3_dom"/>
</dbReference>
<protein>
    <submittedName>
        <fullName evidence="3">Acyltransferase 3</fullName>
    </submittedName>
</protein>
<evidence type="ECO:0000313" key="4">
    <source>
        <dbReference type="Proteomes" id="UP001163105"/>
    </source>
</evidence>
<dbReference type="GO" id="GO:0016747">
    <property type="term" value="F:acyltransferase activity, transferring groups other than amino-acyl groups"/>
    <property type="evidence" value="ECO:0007669"/>
    <property type="project" value="InterPro"/>
</dbReference>
<name>A0AB34FHC1_9HYPO</name>
<feature type="transmembrane region" description="Helical" evidence="1">
    <location>
        <begin position="137"/>
        <end position="155"/>
    </location>
</feature>